<keyword evidence="1" id="KW-0812">Transmembrane</keyword>
<evidence type="ECO:0000313" key="3">
    <source>
        <dbReference type="Proteomes" id="UP000240830"/>
    </source>
</evidence>
<feature type="transmembrane region" description="Helical" evidence="1">
    <location>
        <begin position="37"/>
        <end position="60"/>
    </location>
</feature>
<proteinExistence type="predicted"/>
<reference evidence="2 3" key="1">
    <citation type="submission" date="2016-10" db="EMBL/GenBank/DDBJ databases">
        <title>The genome of Paramicrosporidium saccamoebae is the missing link in understanding Cryptomycota and Microsporidia evolution.</title>
        <authorList>
            <person name="Quandt C.A."/>
            <person name="Beaudet D."/>
            <person name="Corsaro D."/>
            <person name="Michel R."/>
            <person name="Corradi N."/>
            <person name="James T."/>
        </authorList>
    </citation>
    <scope>NUCLEOTIDE SEQUENCE [LARGE SCALE GENOMIC DNA]</scope>
    <source>
        <strain evidence="2 3">KSL3</strain>
    </source>
</reference>
<evidence type="ECO:0000256" key="1">
    <source>
        <dbReference type="SAM" id="Phobius"/>
    </source>
</evidence>
<organism evidence="2 3">
    <name type="scientific">Paramicrosporidium saccamoebae</name>
    <dbReference type="NCBI Taxonomy" id="1246581"/>
    <lineage>
        <taxon>Eukaryota</taxon>
        <taxon>Fungi</taxon>
        <taxon>Fungi incertae sedis</taxon>
        <taxon>Cryptomycota</taxon>
        <taxon>Cryptomycota incertae sedis</taxon>
        <taxon>Paramicrosporidium</taxon>
    </lineage>
</organism>
<evidence type="ECO:0000313" key="2">
    <source>
        <dbReference type="EMBL" id="PJF16911.1"/>
    </source>
</evidence>
<name>A0A2H9TGQ1_9FUNG</name>
<feature type="transmembrane region" description="Helical" evidence="1">
    <location>
        <begin position="6"/>
        <end position="25"/>
    </location>
</feature>
<sequence length="196" mass="21946">MEIYALVISIVLASAAALRSIVLALQDFESTRNPRTLADLVFYIVVAYAGAVVATGGAIWSHAIGGGLAVLVLCVVLPCFYAWKRHREWERGRLIMELCPSSMACRAPFHQFLSAERQSLDQRDPVHTGRRKWAASKYWLQDRERAGTNKLVPIRRSRRVPALWIPIPYDTDPHGNPLPDIAIGLPFAARYANTEH</sequence>
<dbReference type="Proteomes" id="UP000240830">
    <property type="component" value="Unassembled WGS sequence"/>
</dbReference>
<keyword evidence="1" id="KW-0472">Membrane</keyword>
<dbReference type="EMBL" id="MTSL01000202">
    <property type="protein sequence ID" value="PJF16911.1"/>
    <property type="molecule type" value="Genomic_DNA"/>
</dbReference>
<feature type="transmembrane region" description="Helical" evidence="1">
    <location>
        <begin position="66"/>
        <end position="83"/>
    </location>
</feature>
<keyword evidence="3" id="KW-1185">Reference proteome</keyword>
<protein>
    <submittedName>
        <fullName evidence="2">Uncharacterized protein</fullName>
    </submittedName>
</protein>
<keyword evidence="1" id="KW-1133">Transmembrane helix</keyword>
<accession>A0A2H9TGQ1</accession>
<gene>
    <name evidence="2" type="ORF">PSACC_03277</name>
</gene>
<comment type="caution">
    <text evidence="2">The sequence shown here is derived from an EMBL/GenBank/DDBJ whole genome shotgun (WGS) entry which is preliminary data.</text>
</comment>
<dbReference type="AlphaFoldDB" id="A0A2H9TGQ1"/>